<protein>
    <submittedName>
        <fullName evidence="3">Uncharacterized protein</fullName>
    </submittedName>
</protein>
<feature type="region of interest" description="Disordered" evidence="1">
    <location>
        <begin position="1275"/>
        <end position="1296"/>
    </location>
</feature>
<keyword evidence="2" id="KW-0732">Signal</keyword>
<accession>A0AA36BLN0</accession>
<evidence type="ECO:0000256" key="1">
    <source>
        <dbReference type="SAM" id="MobiDB-lite"/>
    </source>
</evidence>
<dbReference type="EMBL" id="OX597832">
    <property type="protein sequence ID" value="CAI9736705.1"/>
    <property type="molecule type" value="Genomic_DNA"/>
</dbReference>
<evidence type="ECO:0000313" key="3">
    <source>
        <dbReference type="EMBL" id="CAI9736705.1"/>
    </source>
</evidence>
<evidence type="ECO:0000313" key="4">
    <source>
        <dbReference type="Proteomes" id="UP001162480"/>
    </source>
</evidence>
<proteinExistence type="predicted"/>
<reference evidence="3" key="1">
    <citation type="submission" date="2023-08" db="EMBL/GenBank/DDBJ databases">
        <authorList>
            <person name="Alioto T."/>
            <person name="Alioto T."/>
            <person name="Gomez Garrido J."/>
        </authorList>
    </citation>
    <scope>NUCLEOTIDE SEQUENCE</scope>
</reference>
<gene>
    <name evidence="3" type="ORF">OCTVUL_1B014402</name>
</gene>
<keyword evidence="4" id="KW-1185">Reference proteome</keyword>
<feature type="signal peptide" evidence="2">
    <location>
        <begin position="1"/>
        <end position="27"/>
    </location>
</feature>
<feature type="chain" id="PRO_5041367448" evidence="2">
    <location>
        <begin position="28"/>
        <end position="1296"/>
    </location>
</feature>
<sequence>MGRATVKSLLLLVAWALIHFKDSGVEAADGCEVRGRTYPLGQPFSFTNGCFQYSCDCNRDGSWECPLERTQNTCVQNRRDPSRRQNKSKGCKVKGRYYSLDRPFSFTDGCYKYDCVCKNDGSWDCPAAKTVNVCNENTEKESIHEIITEFGQEGCLVKNKYYELGAPFSFEDGCFLYKCQCFLDGSWNCPAATTEDICRDESKQSQKNSTFQLNIRGCSVKGQHYPLGQPFSFVDGCYKYHCDCQEDGGWECPATQTENICQQRKEEKGEKEIAWNFFSATLVRTEGLEVTNCQVEGSQYPLGQPFYYRNRCFRYSCHCELDGSWNCPARDAENMCPGRNVEEYAISRSLVVISEVKACHAKGRYYTLDRPFSFVDGCFRYNCQCNGDGSWECTSEEAEYICQGSSTTERQKPQHQFYGRSVVVSSGTKVKFCVTQGVRHTLGQPFSFSYGCFQYRCDCLINGSWECPKERAQFTCRSAHTETARKTYTWSMYIMKKENVRSCVINGAEFPLGRTFNFIENCFKFRCNCHLDGSWECPAKRTEYSCGPRREDKTRMTFSTKRLGSIGSIIVTSQYEIRYCMVNNERFNLGSRFSFTEGCFKYNCMCFRNGSWECPGSDSQYICRRDTSVSFIPVSSKRFYVIHQTDANSCFANNQRYRLGESFSFVLDCFRYNCQCFYNASWECPADKSQYVCRDERRPQPTRPPRNEGNIGSIIVVSQSEIRYCMVNNERYNLGSRFSFTEGCFKYNCMCYRNGSWECPGSDSQYICDRDTDWASIPVSSKRFYVIRQTDVNSCFANNQRYRLGESFSFVLDCFRYNCQCFRNGSWECPADRSQYVCRDERRPQPTRPPRNEGNIVSVIVVSQSEIRYCMVNNERYNLGSQFSFTEGCFKYTCMCYRNGSWECPGSDSQYICDRDTDWASIPGNIGSIIVVSQSEIRYCMVNNERYNLGSRFSFTEGCFKYNCMCYRNGSWECPGSDSQYICHRDTDWASIPVSSKRFYVIQQTDANSCFANNQRYRLGESFSFVLDCFRYNCQCFHNGSWECPADRSEYVCGDRTRPHPTRPQPTTAPRNEGNIGSLIVVSQSEIRYCMVNNKRYNLGSQFSFTEGCFKYTCMCYRNGSWECPGSDSQYICDRDTDWASIPGNIGSIIVVSQSDIRYCMVNNERYNLGSPFSFTEGCFKYTCMCYRNGSWECPGSDSQYICDRDTDWANIPVSSKRFYVIHQSDTDSCFANNLRYRLGKSFSFVLDCFRYNCQCFFNGSWECPADRSEYVCGDRTRPHPTRPQPTRAPRNEGNT</sequence>
<organism evidence="3 4">
    <name type="scientific">Octopus vulgaris</name>
    <name type="common">Common octopus</name>
    <dbReference type="NCBI Taxonomy" id="6645"/>
    <lineage>
        <taxon>Eukaryota</taxon>
        <taxon>Metazoa</taxon>
        <taxon>Spiralia</taxon>
        <taxon>Lophotrochozoa</taxon>
        <taxon>Mollusca</taxon>
        <taxon>Cephalopoda</taxon>
        <taxon>Coleoidea</taxon>
        <taxon>Octopodiformes</taxon>
        <taxon>Octopoda</taxon>
        <taxon>Incirrata</taxon>
        <taxon>Octopodidae</taxon>
        <taxon>Octopus</taxon>
    </lineage>
</organism>
<dbReference type="Proteomes" id="UP001162480">
    <property type="component" value="Chromosome 19"/>
</dbReference>
<name>A0AA36BLN0_OCTVU</name>
<evidence type="ECO:0000256" key="2">
    <source>
        <dbReference type="SAM" id="SignalP"/>
    </source>
</evidence>